<dbReference type="OrthoDB" id="4563059at2"/>
<accession>A0A0U4WJ01</accession>
<name>A0A0U4WJ01_9BACL</name>
<sequence length="86" mass="9673">MKPTVGRVVYYKSYGTPGGEYQSEDRAAIVTAVKDADAGVVDLCVLNPTGMFFNQNVQQGNEGGQWDWMPYQKEQHRKMVEEEAVK</sequence>
<evidence type="ECO:0000313" key="2">
    <source>
        <dbReference type="Proteomes" id="UP000217696"/>
    </source>
</evidence>
<proteinExistence type="predicted"/>
<evidence type="ECO:0000313" key="1">
    <source>
        <dbReference type="EMBL" id="BAU28537.1"/>
    </source>
</evidence>
<reference evidence="1 2" key="1">
    <citation type="submission" date="2015-12" db="EMBL/GenBank/DDBJ databases">
        <title>Genome sequence of Aneurinibacillus soli.</title>
        <authorList>
            <person name="Lee J.S."/>
            <person name="Lee K.C."/>
            <person name="Kim K.K."/>
            <person name="Lee B.W."/>
        </authorList>
    </citation>
    <scope>NUCLEOTIDE SEQUENCE [LARGE SCALE GENOMIC DNA]</scope>
    <source>
        <strain evidence="1 2">CB4</strain>
    </source>
</reference>
<protein>
    <submittedName>
        <fullName evidence="1">Uncharacterized protein</fullName>
    </submittedName>
</protein>
<dbReference type="Proteomes" id="UP000217696">
    <property type="component" value="Chromosome"/>
</dbReference>
<dbReference type="RefSeq" id="WP_096466285.1">
    <property type="nucleotide sequence ID" value="NZ_AP017312.1"/>
</dbReference>
<organism evidence="1 2">
    <name type="scientific">Aneurinibacillus soli</name>
    <dbReference type="NCBI Taxonomy" id="1500254"/>
    <lineage>
        <taxon>Bacteria</taxon>
        <taxon>Bacillati</taxon>
        <taxon>Bacillota</taxon>
        <taxon>Bacilli</taxon>
        <taxon>Bacillales</taxon>
        <taxon>Paenibacillaceae</taxon>
        <taxon>Aneurinibacillus group</taxon>
        <taxon>Aneurinibacillus</taxon>
    </lineage>
</organism>
<dbReference type="KEGG" id="asoc:CB4_02711"/>
<dbReference type="EMBL" id="AP017312">
    <property type="protein sequence ID" value="BAU28537.1"/>
    <property type="molecule type" value="Genomic_DNA"/>
</dbReference>
<gene>
    <name evidence="1" type="ORF">CB4_02711</name>
</gene>
<keyword evidence="2" id="KW-1185">Reference proteome</keyword>
<dbReference type="AlphaFoldDB" id="A0A0U4WJ01"/>